<keyword evidence="1" id="KW-0472">Membrane</keyword>
<dbReference type="AlphaFoldDB" id="K2L1U7"/>
<dbReference type="EMBL" id="AMRG01000007">
    <property type="protein sequence ID" value="EKE83825.1"/>
    <property type="molecule type" value="Genomic_DNA"/>
</dbReference>
<dbReference type="InterPro" id="IPR003004">
    <property type="entry name" value="GspF/PilC"/>
</dbReference>
<dbReference type="Proteomes" id="UP000014115">
    <property type="component" value="Unassembled WGS sequence"/>
</dbReference>
<keyword evidence="3" id="KW-1185">Reference proteome</keyword>
<dbReference type="STRING" id="740709.A10D4_06756"/>
<organism evidence="2 3">
    <name type="scientific">Idiomarina xiamenensis 10-D-4</name>
    <dbReference type="NCBI Taxonomy" id="740709"/>
    <lineage>
        <taxon>Bacteria</taxon>
        <taxon>Pseudomonadati</taxon>
        <taxon>Pseudomonadota</taxon>
        <taxon>Gammaproteobacteria</taxon>
        <taxon>Alteromonadales</taxon>
        <taxon>Idiomarinaceae</taxon>
        <taxon>Idiomarina</taxon>
    </lineage>
</organism>
<dbReference type="OrthoDB" id="6241219at2"/>
<reference evidence="2 3" key="1">
    <citation type="journal article" date="2012" name="J. Bacteriol.">
        <title>Genome Sequence of Idiomarina xiamenensis Type Strain 10-D-4.</title>
        <authorList>
            <person name="Lai Q."/>
            <person name="Wang L."/>
            <person name="Wang W."/>
            <person name="Shao Z."/>
        </authorList>
    </citation>
    <scope>NUCLEOTIDE SEQUENCE [LARGE SCALE GENOMIC DNA]</scope>
    <source>
        <strain evidence="2 3">10-D-4</strain>
    </source>
</reference>
<evidence type="ECO:0000313" key="2">
    <source>
        <dbReference type="EMBL" id="EKE83825.1"/>
    </source>
</evidence>
<comment type="caution">
    <text evidence="2">The sequence shown here is derived from an EMBL/GenBank/DDBJ whole genome shotgun (WGS) entry which is preliminary data.</text>
</comment>
<proteinExistence type="predicted"/>
<protein>
    <submittedName>
        <fullName evidence="2">Type II secretion system F domain protein</fullName>
    </submittedName>
</protein>
<dbReference type="PATRIC" id="fig|740709.3.peg.1375"/>
<gene>
    <name evidence="2" type="ORF">A10D4_06756</name>
</gene>
<sequence length="342" mass="38896">MRLARQRQLAILSDIAHWLQQDIALPQALRQLAVEAQRYRLTREAQLLRCFTDNLHAGRPLSSDCQAWLDDDLRYLCGLAAGSRQFAEQLLKFAQLQQHRSRILNHLWRPLAYPVVLLLMSFAALHVIASRVLTPLKLEQGANALPLSMQSLLWLADTQRRYALLLIIVSAAVIAAYRRAAPSMIGDWRLRCQRLGAFCLQRQLAAVELLYLLALQAQQGMSLLRAVTLMRAQANRYSRWQLDYIAEQLNKGQSQVAQLFRPQFLPARLHFRLVAGWRRRDDKRAASVLMHAADYAMQDAANFATRLSWFLQLICYACVALLMGMLISAVMQVMTLSSASVS</sequence>
<keyword evidence="1" id="KW-0812">Transmembrane</keyword>
<dbReference type="RefSeq" id="WP_008488528.1">
    <property type="nucleotide sequence ID" value="NZ_AMRG01000007.1"/>
</dbReference>
<evidence type="ECO:0000256" key="1">
    <source>
        <dbReference type="SAM" id="Phobius"/>
    </source>
</evidence>
<feature type="transmembrane region" description="Helical" evidence="1">
    <location>
        <begin position="111"/>
        <end position="129"/>
    </location>
</feature>
<dbReference type="eggNOG" id="COG1459">
    <property type="taxonomic scope" value="Bacteria"/>
</dbReference>
<evidence type="ECO:0000313" key="3">
    <source>
        <dbReference type="Proteomes" id="UP000014115"/>
    </source>
</evidence>
<feature type="transmembrane region" description="Helical" evidence="1">
    <location>
        <begin position="162"/>
        <end position="181"/>
    </location>
</feature>
<dbReference type="PANTHER" id="PTHR30012">
    <property type="entry name" value="GENERAL SECRETION PATHWAY PROTEIN"/>
    <property type="match status" value="1"/>
</dbReference>
<feature type="transmembrane region" description="Helical" evidence="1">
    <location>
        <begin position="313"/>
        <end position="334"/>
    </location>
</feature>
<name>K2L1U7_9GAMM</name>
<keyword evidence="1" id="KW-1133">Transmembrane helix</keyword>
<accession>K2L1U7</accession>
<dbReference type="PANTHER" id="PTHR30012:SF0">
    <property type="entry name" value="TYPE II SECRETION SYSTEM PROTEIN F-RELATED"/>
    <property type="match status" value="1"/>
</dbReference>